<protein>
    <submittedName>
        <fullName evidence="2">Uncharacterized protein</fullName>
    </submittedName>
</protein>
<keyword evidence="3" id="KW-1185">Reference proteome</keyword>
<feature type="non-terminal residue" evidence="2">
    <location>
        <position position="573"/>
    </location>
</feature>
<dbReference type="AlphaFoldDB" id="A0A9P6IJF0"/>
<feature type="compositionally biased region" description="Polar residues" evidence="1">
    <location>
        <begin position="323"/>
        <end position="334"/>
    </location>
</feature>
<feature type="compositionally biased region" description="Low complexity" evidence="1">
    <location>
        <begin position="86"/>
        <end position="96"/>
    </location>
</feature>
<feature type="compositionally biased region" description="Low complexity" evidence="1">
    <location>
        <begin position="545"/>
        <end position="557"/>
    </location>
</feature>
<evidence type="ECO:0000313" key="2">
    <source>
        <dbReference type="EMBL" id="KAF9922274.1"/>
    </source>
</evidence>
<feature type="compositionally biased region" description="Low complexity" evidence="1">
    <location>
        <begin position="187"/>
        <end position="200"/>
    </location>
</feature>
<feature type="compositionally biased region" description="Basic and acidic residues" evidence="1">
    <location>
        <begin position="11"/>
        <end position="35"/>
    </location>
</feature>
<feature type="compositionally biased region" description="Polar residues" evidence="1">
    <location>
        <begin position="170"/>
        <end position="185"/>
    </location>
</feature>
<feature type="region of interest" description="Disordered" evidence="1">
    <location>
        <begin position="487"/>
        <end position="573"/>
    </location>
</feature>
<name>A0A9P6IJF0_9FUNG</name>
<dbReference type="Proteomes" id="UP000749646">
    <property type="component" value="Unassembled WGS sequence"/>
</dbReference>
<feature type="compositionally biased region" description="Basic and acidic residues" evidence="1">
    <location>
        <begin position="514"/>
        <end position="529"/>
    </location>
</feature>
<sequence length="573" mass="63152">MSVNGQPSEPIKSEPKRPSVHRPEDTDPRQYEQTHDLSAPQTDDDLDDRMDYADETPVHPLAPVPQSSLSPTSTAHSHQMPKHSHMSSVQPQQHQQLLKLKTEHGFSHPPSSMSTPDIVMTNDDSDVPSIGNSRRASSEANMGSSEAIMDDDLPLQDQNPRLPHMEKESLNTSRAQTPMNGNLTVDTPATAAGTTAPSSSRRPSLRTMTATLPRSALQEETIALFKQYRNLIPCAKCFCRNTIQRDGMSDGNLRFKCRPPVSMSLICNKSYSESKIRNMIAGVVYGHSLPDSNTPSSTTSPGDNVLALAPPPAVKSSRRSSTKAENSPRITSEMTPERMQRLDEDQDAERDGEAHHTMDTPAVRRISQAQMFQQQQHGGSIRCSSAQPRGSMMGDEPMMMDYDEPVAHLPPSNHSGHLQVPGTPPLDSEESRYRPRTVYGHQGRSITPTGPVQQPPQTASRQIHKLHHSHSHPNIGQVRHQQFLEQQEREHRGSVAGMGHPNQQQPRAIPRQITRRDSSQHLGGAERRSSQPSPVMNPVSTKYEALSPALSSSPRSSPGHESMHHQQGSIPGP</sequence>
<feature type="compositionally biased region" description="Polar residues" evidence="1">
    <location>
        <begin position="530"/>
        <end position="540"/>
    </location>
</feature>
<feature type="compositionally biased region" description="Polar residues" evidence="1">
    <location>
        <begin position="130"/>
        <end position="144"/>
    </location>
</feature>
<accession>A0A9P6IJF0</accession>
<feature type="region of interest" description="Disordered" evidence="1">
    <location>
        <begin position="370"/>
        <end position="474"/>
    </location>
</feature>
<proteinExistence type="predicted"/>
<feature type="compositionally biased region" description="Polar residues" evidence="1">
    <location>
        <begin position="65"/>
        <end position="77"/>
    </location>
</feature>
<evidence type="ECO:0000256" key="1">
    <source>
        <dbReference type="SAM" id="MobiDB-lite"/>
    </source>
</evidence>
<organism evidence="2 3">
    <name type="scientific">Modicella reniformis</name>
    <dbReference type="NCBI Taxonomy" id="1440133"/>
    <lineage>
        <taxon>Eukaryota</taxon>
        <taxon>Fungi</taxon>
        <taxon>Fungi incertae sedis</taxon>
        <taxon>Mucoromycota</taxon>
        <taxon>Mortierellomycotina</taxon>
        <taxon>Mortierellomycetes</taxon>
        <taxon>Mortierellales</taxon>
        <taxon>Mortierellaceae</taxon>
        <taxon>Modicella</taxon>
    </lineage>
</organism>
<comment type="caution">
    <text evidence="2">The sequence shown here is derived from an EMBL/GenBank/DDBJ whole genome shotgun (WGS) entry which is preliminary data.</text>
</comment>
<dbReference type="EMBL" id="JAAAHW010010880">
    <property type="protein sequence ID" value="KAF9922274.1"/>
    <property type="molecule type" value="Genomic_DNA"/>
</dbReference>
<feature type="region of interest" description="Disordered" evidence="1">
    <location>
        <begin position="1"/>
        <end position="205"/>
    </location>
</feature>
<feature type="compositionally biased region" description="Basic and acidic residues" evidence="1">
    <location>
        <begin position="335"/>
        <end position="355"/>
    </location>
</feature>
<feature type="region of interest" description="Disordered" evidence="1">
    <location>
        <begin position="292"/>
        <end position="355"/>
    </location>
</feature>
<feature type="compositionally biased region" description="Basic residues" evidence="1">
    <location>
        <begin position="462"/>
        <end position="471"/>
    </location>
</feature>
<reference evidence="2" key="1">
    <citation type="journal article" date="2020" name="Fungal Divers.">
        <title>Resolving the Mortierellaceae phylogeny through synthesis of multi-gene phylogenetics and phylogenomics.</title>
        <authorList>
            <person name="Vandepol N."/>
            <person name="Liber J."/>
            <person name="Desiro A."/>
            <person name="Na H."/>
            <person name="Kennedy M."/>
            <person name="Barry K."/>
            <person name="Grigoriev I.V."/>
            <person name="Miller A.N."/>
            <person name="O'Donnell K."/>
            <person name="Stajich J.E."/>
            <person name="Bonito G."/>
        </authorList>
    </citation>
    <scope>NUCLEOTIDE SEQUENCE</scope>
    <source>
        <strain evidence="2">MES-2147</strain>
    </source>
</reference>
<gene>
    <name evidence="2" type="ORF">BGZ65_009714</name>
</gene>
<dbReference type="OrthoDB" id="2449163at2759"/>
<feature type="compositionally biased region" description="Low complexity" evidence="1">
    <location>
        <begin position="447"/>
        <end position="458"/>
    </location>
</feature>
<evidence type="ECO:0000313" key="3">
    <source>
        <dbReference type="Proteomes" id="UP000749646"/>
    </source>
</evidence>
<feature type="compositionally biased region" description="Low complexity" evidence="1">
    <location>
        <begin position="292"/>
        <end position="301"/>
    </location>
</feature>